<dbReference type="AlphaFoldDB" id="A0A2T4G320"/>
<evidence type="ECO:0000313" key="2">
    <source>
        <dbReference type="EMBL" id="OCW29563.1"/>
    </source>
</evidence>
<dbReference type="RefSeq" id="WP_065900454.1">
    <property type="nucleotide sequence ID" value="NZ_MAUE01000005.1"/>
</dbReference>
<evidence type="ECO:0000313" key="5">
    <source>
        <dbReference type="Proteomes" id="UP000240571"/>
    </source>
</evidence>
<evidence type="ECO:0000256" key="1">
    <source>
        <dbReference type="SAM" id="SignalP"/>
    </source>
</evidence>
<dbReference type="Pfam" id="PF09498">
    <property type="entry name" value="DUF2388"/>
    <property type="match status" value="1"/>
</dbReference>
<dbReference type="EMBL" id="MAUE01000005">
    <property type="protein sequence ID" value="OCW29563.1"/>
    <property type="molecule type" value="Genomic_DNA"/>
</dbReference>
<gene>
    <name evidence="2" type="ORF">BBG20_03970</name>
    <name evidence="3" type="ORF">C9382_09560</name>
</gene>
<protein>
    <submittedName>
        <fullName evidence="3">DUF2388 domain-containing protein</fullName>
    </submittedName>
</protein>
<proteinExistence type="predicted"/>
<feature type="signal peptide" evidence="1">
    <location>
        <begin position="1"/>
        <end position="21"/>
    </location>
</feature>
<reference evidence="3 5" key="2">
    <citation type="submission" date="2018-03" db="EMBL/GenBank/DDBJ databases">
        <title>Diversity of bacteria associated with corn roots inoculated with woodland soils in Canada, and Description of Pseudomonas aylmerense sp. nov.</title>
        <authorList>
            <person name="Tambong J.T."/>
            <person name="Xu R."/>
            <person name="Tchagang C."/>
        </authorList>
    </citation>
    <scope>NUCLEOTIDE SEQUENCE [LARGE SCALE GENOMIC DNA]</scope>
    <source>
        <strain evidence="3 5">S1E44</strain>
    </source>
</reference>
<reference evidence="2 4" key="1">
    <citation type="submission" date="2016-06" db="EMBL/GenBank/DDBJ databases">
        <title>Draft genome sequence of Pseudomonas sp. S1E40, a novel strain antagonistic activity to fungal plant pathogen.</title>
        <authorList>
            <person name="Tambong J.T."/>
            <person name="Tchagang C."/>
            <person name="Xu R."/>
        </authorList>
    </citation>
    <scope>NUCLEOTIDE SEQUENCE [LARGE SCALE GENOMIC DNA]</scope>
    <source>
        <strain evidence="2 4">S1E40</strain>
    </source>
</reference>
<sequence>MAAKFLLLALARSTPPLLAHAAEGRSPLERATMVTTGVPCLLTAGTTWLTSKPFERLAAAKRDALAFIGSDGDIRSAQFELAVRADHASYPAPHMNDMQLAQAIAVTY</sequence>
<accession>A0A2T4G320</accession>
<feature type="chain" id="PRO_5015785689" evidence="1">
    <location>
        <begin position="22"/>
        <end position="108"/>
    </location>
</feature>
<dbReference type="Proteomes" id="UP000240571">
    <property type="component" value="Unassembled WGS sequence"/>
</dbReference>
<dbReference type="Proteomes" id="UP000095081">
    <property type="component" value="Unassembled WGS sequence"/>
</dbReference>
<name>A0A2T4G320_9PSED</name>
<organism evidence="3 5">
    <name type="scientific">Pseudomonas aylmerensis</name>
    <dbReference type="NCBI Taxonomy" id="1869229"/>
    <lineage>
        <taxon>Bacteria</taxon>
        <taxon>Pseudomonadati</taxon>
        <taxon>Pseudomonadota</taxon>
        <taxon>Gammaproteobacteria</taxon>
        <taxon>Pseudomonadales</taxon>
        <taxon>Pseudomonadaceae</taxon>
        <taxon>Pseudomonas</taxon>
    </lineage>
</organism>
<dbReference type="InterPro" id="IPR012661">
    <property type="entry name" value="CHP02448"/>
</dbReference>
<dbReference type="EMBL" id="PYWW01000021">
    <property type="protein sequence ID" value="PTC30073.1"/>
    <property type="molecule type" value="Genomic_DNA"/>
</dbReference>
<keyword evidence="1" id="KW-0732">Signal</keyword>
<comment type="caution">
    <text evidence="3">The sequence shown here is derived from an EMBL/GenBank/DDBJ whole genome shotgun (WGS) entry which is preliminary data.</text>
</comment>
<evidence type="ECO:0000313" key="4">
    <source>
        <dbReference type="Proteomes" id="UP000095081"/>
    </source>
</evidence>
<evidence type="ECO:0000313" key="3">
    <source>
        <dbReference type="EMBL" id="PTC30073.1"/>
    </source>
</evidence>
<keyword evidence="4" id="KW-1185">Reference proteome</keyword>
<dbReference type="OrthoDB" id="7017327at2"/>